<reference evidence="1" key="2">
    <citation type="submission" date="2025-09" db="UniProtKB">
        <authorList>
            <consortium name="EnsemblPlants"/>
        </authorList>
    </citation>
    <scope>IDENTIFICATION</scope>
</reference>
<accession>A0ACD5W266</accession>
<name>A0ACD5W266_AVESA</name>
<keyword evidence="2" id="KW-1185">Reference proteome</keyword>
<proteinExistence type="predicted"/>
<dbReference type="Proteomes" id="UP001732700">
    <property type="component" value="Chromosome 3D"/>
</dbReference>
<reference evidence="1" key="1">
    <citation type="submission" date="2021-05" db="EMBL/GenBank/DDBJ databases">
        <authorList>
            <person name="Scholz U."/>
            <person name="Mascher M."/>
            <person name="Fiebig A."/>
        </authorList>
    </citation>
    <scope>NUCLEOTIDE SEQUENCE [LARGE SCALE GENOMIC DNA]</scope>
</reference>
<dbReference type="EnsemblPlants" id="AVESA.00010b.r2.3DG0562970.1">
    <property type="protein sequence ID" value="AVESA.00010b.r2.3DG0562970.1.CDS.1"/>
    <property type="gene ID" value="AVESA.00010b.r2.3DG0562970"/>
</dbReference>
<protein>
    <submittedName>
        <fullName evidence="1">Uncharacterized protein</fullName>
    </submittedName>
</protein>
<evidence type="ECO:0000313" key="1">
    <source>
        <dbReference type="EnsemblPlants" id="AVESA.00010b.r2.3DG0562970.1.CDS.1"/>
    </source>
</evidence>
<evidence type="ECO:0000313" key="2">
    <source>
        <dbReference type="Proteomes" id="UP001732700"/>
    </source>
</evidence>
<sequence>MSKLHQLRQTGTVLEYRTTFETIMYQLISLDPSLNTKFFVSQFVMGLKDELRTAVRLQVPSSVTRAVSLARIQEEEFELHRPHQRVISSGKSLVTSLTNSSSTPALASGTKRNADDYGRERQLRDYHRANGLCFRCGDKYNKDHQCKKPMQLLTIHLGEFGEVFTEDTV</sequence>
<organism evidence="1 2">
    <name type="scientific">Avena sativa</name>
    <name type="common">Oat</name>
    <dbReference type="NCBI Taxonomy" id="4498"/>
    <lineage>
        <taxon>Eukaryota</taxon>
        <taxon>Viridiplantae</taxon>
        <taxon>Streptophyta</taxon>
        <taxon>Embryophyta</taxon>
        <taxon>Tracheophyta</taxon>
        <taxon>Spermatophyta</taxon>
        <taxon>Magnoliopsida</taxon>
        <taxon>Liliopsida</taxon>
        <taxon>Poales</taxon>
        <taxon>Poaceae</taxon>
        <taxon>BOP clade</taxon>
        <taxon>Pooideae</taxon>
        <taxon>Poodae</taxon>
        <taxon>Poeae</taxon>
        <taxon>Poeae Chloroplast Group 1 (Aveneae type)</taxon>
        <taxon>Aveninae</taxon>
        <taxon>Avena</taxon>
    </lineage>
</organism>